<dbReference type="Proteomes" id="UP000232688">
    <property type="component" value="Unassembled WGS sequence"/>
</dbReference>
<dbReference type="EMBL" id="LLXH01002708">
    <property type="protein sequence ID" value="PKC55266.1"/>
    <property type="molecule type" value="Genomic_DNA"/>
</dbReference>
<comment type="caution">
    <text evidence="1">The sequence shown here is derived from an EMBL/GenBank/DDBJ whole genome shotgun (WGS) entry which is preliminary data.</text>
</comment>
<reference evidence="1 2" key="2">
    <citation type="submission" date="2017-10" db="EMBL/GenBank/DDBJ databases">
        <title>Genome analyses suggest a sexual origin of heterokaryosis in a supposedly ancient asexual fungus.</title>
        <authorList>
            <person name="Corradi N."/>
            <person name="Sedzielewska K."/>
            <person name="Noel J."/>
            <person name="Charron P."/>
            <person name="Farinelli L."/>
            <person name="Marton T."/>
            <person name="Kruger M."/>
            <person name="Pelin A."/>
            <person name="Brachmann A."/>
            <person name="Corradi N."/>
        </authorList>
    </citation>
    <scope>NUCLEOTIDE SEQUENCE [LARGE SCALE GENOMIC DNA]</scope>
    <source>
        <strain evidence="1 2">A1</strain>
    </source>
</reference>
<proteinExistence type="predicted"/>
<protein>
    <submittedName>
        <fullName evidence="1">Uncharacterized protein</fullName>
    </submittedName>
</protein>
<name>A0A2I1FJC9_9GLOM</name>
<dbReference type="AlphaFoldDB" id="A0A2I1FJC9"/>
<evidence type="ECO:0000313" key="1">
    <source>
        <dbReference type="EMBL" id="PKC55266.1"/>
    </source>
</evidence>
<gene>
    <name evidence="1" type="ORF">RhiirA1_475926</name>
</gene>
<dbReference type="VEuPathDB" id="FungiDB:RhiirA1_475926"/>
<evidence type="ECO:0000313" key="2">
    <source>
        <dbReference type="Proteomes" id="UP000232688"/>
    </source>
</evidence>
<sequence>MSQIFDYQLRLIPESKHCFSNIEFIRCYTNISWTNRMELTINNSGVTRLIETWEFFSITLDDISSQN</sequence>
<accession>A0A2I1FJC9</accession>
<reference evidence="1 2" key="1">
    <citation type="submission" date="2017-10" db="EMBL/GenBank/DDBJ databases">
        <title>Extensive intraspecific genome diversity in a model arbuscular mycorrhizal fungus.</title>
        <authorList>
            <person name="Chen E.C.H."/>
            <person name="Morin E."/>
            <person name="Baudet D."/>
            <person name="Noel J."/>
            <person name="Ndikumana S."/>
            <person name="Charron P."/>
            <person name="St-Onge C."/>
            <person name="Giorgi J."/>
            <person name="Grigoriev I.V."/>
            <person name="Roux C."/>
            <person name="Martin F.M."/>
            <person name="Corradi N."/>
        </authorList>
    </citation>
    <scope>NUCLEOTIDE SEQUENCE [LARGE SCALE GENOMIC DNA]</scope>
    <source>
        <strain evidence="1 2">A1</strain>
    </source>
</reference>
<organism evidence="1 2">
    <name type="scientific">Rhizophagus irregularis</name>
    <dbReference type="NCBI Taxonomy" id="588596"/>
    <lineage>
        <taxon>Eukaryota</taxon>
        <taxon>Fungi</taxon>
        <taxon>Fungi incertae sedis</taxon>
        <taxon>Mucoromycota</taxon>
        <taxon>Glomeromycotina</taxon>
        <taxon>Glomeromycetes</taxon>
        <taxon>Glomerales</taxon>
        <taxon>Glomeraceae</taxon>
        <taxon>Rhizophagus</taxon>
    </lineage>
</organism>